<dbReference type="Proteomes" id="UP001529510">
    <property type="component" value="Unassembled WGS sequence"/>
</dbReference>
<dbReference type="SMART" id="SM00748">
    <property type="entry name" value="HEPN"/>
    <property type="match status" value="1"/>
</dbReference>
<sequence length="531" mass="61963">MKDAGALETPPPGKIAANLENICRSPCHTDRLLETRKIIFSKSYAYLQSVDFDASLFSHLPIILVENGTTLVKATQTALVLHDALEFRPYLYNIPSTYMKFEDFFKKIGIKERPTIDQYSTVLQEIYSDSSDKDSLQANQQKTVKRVVQQLFCLLKREQNKTPFFLNNQLYLPSTDGKLYESSTLFFNDTVFQAARLEGPLETKLKLLEKLNCCHLGNDHYEHQTLLQLLPQQISYLKTWREQKRAKAVFHILKLQKKRLLTSRPPPKTVFPETLEEIKREIDQSLNEIWEMSSEDKQKAIKRLYLRWHPDKNPDNEALATEAFKYLQNRIEELQRGTTTTTTNAHSTSSNWRDFRDFYDTWNTEARSHRRGRERFYNDYSRRHYNFWSYHRETPRPNRQEAKRWYEQAQCDIKAAHNDTGGESSEWCLFKVHQAVEKALTAAIYRASGHHPNNCSITSLALQASHFSSQLASLPNTVRQLTELGVDGKKTQYPNYHQFPHIPNKRFGAENARRALDIATNLLEKIEEYIS</sequence>
<comment type="caution">
    <text evidence="3">The sequence shown here is derived from an EMBL/GenBank/DDBJ whole genome shotgun (WGS) entry which is preliminary data.</text>
</comment>
<dbReference type="PROSITE" id="PS50076">
    <property type="entry name" value="DNAJ_2"/>
    <property type="match status" value="1"/>
</dbReference>
<evidence type="ECO:0000259" key="1">
    <source>
        <dbReference type="PROSITE" id="PS50076"/>
    </source>
</evidence>
<dbReference type="InterPro" id="IPR036869">
    <property type="entry name" value="J_dom_sf"/>
</dbReference>
<evidence type="ECO:0000259" key="2">
    <source>
        <dbReference type="PROSITE" id="PS50910"/>
    </source>
</evidence>
<keyword evidence="4" id="KW-1185">Reference proteome</keyword>
<dbReference type="Pfam" id="PF05168">
    <property type="entry name" value="HEPN"/>
    <property type="match status" value="1"/>
</dbReference>
<dbReference type="Gene3D" id="1.10.287.110">
    <property type="entry name" value="DnaJ domain"/>
    <property type="match status" value="1"/>
</dbReference>
<dbReference type="CDD" id="cd06257">
    <property type="entry name" value="DnaJ"/>
    <property type="match status" value="1"/>
</dbReference>
<organism evidence="3 4">
    <name type="scientific">Cirrhinus mrigala</name>
    <name type="common">Mrigala</name>
    <dbReference type="NCBI Taxonomy" id="683832"/>
    <lineage>
        <taxon>Eukaryota</taxon>
        <taxon>Metazoa</taxon>
        <taxon>Chordata</taxon>
        <taxon>Craniata</taxon>
        <taxon>Vertebrata</taxon>
        <taxon>Euteleostomi</taxon>
        <taxon>Actinopterygii</taxon>
        <taxon>Neopterygii</taxon>
        <taxon>Teleostei</taxon>
        <taxon>Ostariophysi</taxon>
        <taxon>Cypriniformes</taxon>
        <taxon>Cyprinidae</taxon>
        <taxon>Labeoninae</taxon>
        <taxon>Labeonini</taxon>
        <taxon>Cirrhinus</taxon>
    </lineage>
</organism>
<protein>
    <recommendedName>
        <fullName evidence="5">Sacsin</fullName>
    </recommendedName>
</protein>
<dbReference type="PANTHER" id="PTHR46919">
    <property type="entry name" value="ZINC FINGER, C3HC4 TYPE (RING FINGER) FAMILY PROTEIN"/>
    <property type="match status" value="1"/>
</dbReference>
<evidence type="ECO:0000313" key="4">
    <source>
        <dbReference type="Proteomes" id="UP001529510"/>
    </source>
</evidence>
<dbReference type="SUPFAM" id="SSF46565">
    <property type="entry name" value="Chaperone J-domain"/>
    <property type="match status" value="1"/>
</dbReference>
<reference evidence="3 4" key="1">
    <citation type="submission" date="2024-05" db="EMBL/GenBank/DDBJ databases">
        <title>Genome sequencing and assembly of Indian major carp, Cirrhinus mrigala (Hamilton, 1822).</title>
        <authorList>
            <person name="Mohindra V."/>
            <person name="Chowdhury L.M."/>
            <person name="Lal K."/>
            <person name="Jena J.K."/>
        </authorList>
    </citation>
    <scope>NUCLEOTIDE SEQUENCE [LARGE SCALE GENOMIC DNA]</scope>
    <source>
        <strain evidence="3">CM1030</strain>
        <tissue evidence="3">Blood</tissue>
    </source>
</reference>
<dbReference type="EMBL" id="JAMKFB020000009">
    <property type="protein sequence ID" value="KAL0183736.1"/>
    <property type="molecule type" value="Genomic_DNA"/>
</dbReference>
<gene>
    <name evidence="3" type="ORF">M9458_019432</name>
</gene>
<feature type="domain" description="HEPN" evidence="2">
    <location>
        <begin position="406"/>
        <end position="522"/>
    </location>
</feature>
<dbReference type="InterPro" id="IPR007842">
    <property type="entry name" value="HEPN_dom"/>
</dbReference>
<dbReference type="AlphaFoldDB" id="A0ABD0QFF7"/>
<dbReference type="PROSITE" id="PS50910">
    <property type="entry name" value="HEPN"/>
    <property type="match status" value="1"/>
</dbReference>
<accession>A0ABD0QFF7</accession>
<dbReference type="InterPro" id="IPR001623">
    <property type="entry name" value="DnaJ_domain"/>
</dbReference>
<dbReference type="SUPFAM" id="SSF81593">
    <property type="entry name" value="Nucleotidyltransferase substrate binding subunit/domain"/>
    <property type="match status" value="1"/>
</dbReference>
<name>A0ABD0QFF7_CIRMR</name>
<feature type="domain" description="J" evidence="1">
    <location>
        <begin position="281"/>
        <end position="363"/>
    </location>
</feature>
<dbReference type="PANTHER" id="PTHR46919:SF2">
    <property type="entry name" value="SACSIN"/>
    <property type="match status" value="1"/>
</dbReference>
<dbReference type="Gene3D" id="1.20.120.330">
    <property type="entry name" value="Nucleotidyltransferases domain 2"/>
    <property type="match status" value="1"/>
</dbReference>
<evidence type="ECO:0000313" key="3">
    <source>
        <dbReference type="EMBL" id="KAL0183736.1"/>
    </source>
</evidence>
<proteinExistence type="predicted"/>
<evidence type="ECO:0008006" key="5">
    <source>
        <dbReference type="Google" id="ProtNLM"/>
    </source>
</evidence>